<evidence type="ECO:0000313" key="8">
    <source>
        <dbReference type="Proteomes" id="UP000478008"/>
    </source>
</evidence>
<gene>
    <name evidence="7" type="ORF">DEBR0S5_05204G</name>
</gene>
<evidence type="ECO:0000256" key="2">
    <source>
        <dbReference type="ARBA" id="ARBA00022448"/>
    </source>
</evidence>
<dbReference type="Proteomes" id="UP000478008">
    <property type="component" value="Unassembled WGS sequence"/>
</dbReference>
<evidence type="ECO:0000259" key="4">
    <source>
        <dbReference type="Pfam" id="PF12584"/>
    </source>
</evidence>
<dbReference type="AlphaFoldDB" id="A0A7D9D0Y0"/>
<dbReference type="PANTHER" id="PTHR13251">
    <property type="entry name" value="EPILEPSY HOLOPROSENCEPHALY CANDIDATE 1/TMEM1"/>
    <property type="match status" value="1"/>
</dbReference>
<keyword evidence="8" id="KW-1185">Reference proteome</keyword>
<evidence type="ECO:0000259" key="6">
    <source>
        <dbReference type="Pfam" id="PF24967"/>
    </source>
</evidence>
<dbReference type="Pfam" id="PF23036">
    <property type="entry name" value="TRAPPC10_1st"/>
    <property type="match status" value="1"/>
</dbReference>
<protein>
    <submittedName>
        <fullName evidence="7">DEBR0S5_05204g1_1</fullName>
    </submittedName>
</protein>
<organism evidence="7 8">
    <name type="scientific">Dekkera bruxellensis</name>
    <name type="common">Brettanomyces custersii</name>
    <dbReference type="NCBI Taxonomy" id="5007"/>
    <lineage>
        <taxon>Eukaryota</taxon>
        <taxon>Fungi</taxon>
        <taxon>Dikarya</taxon>
        <taxon>Ascomycota</taxon>
        <taxon>Saccharomycotina</taxon>
        <taxon>Pichiomycetes</taxon>
        <taxon>Pichiales</taxon>
        <taxon>Pichiaceae</taxon>
        <taxon>Brettanomyces</taxon>
    </lineage>
</organism>
<dbReference type="InterPro" id="IPR056913">
    <property type="entry name" value="TRAPPC10/Trs130_N"/>
</dbReference>
<keyword evidence="2" id="KW-0813">Transport</keyword>
<evidence type="ECO:0000256" key="1">
    <source>
        <dbReference type="ARBA" id="ARBA00004555"/>
    </source>
</evidence>
<dbReference type="InterPro" id="IPR045126">
    <property type="entry name" value="TRAPPC10/Trs130"/>
</dbReference>
<dbReference type="InterPro" id="IPR022233">
    <property type="entry name" value="TRAPPC10/Trs130_C"/>
</dbReference>
<proteinExistence type="predicted"/>
<evidence type="ECO:0000259" key="5">
    <source>
        <dbReference type="Pfam" id="PF23036"/>
    </source>
</evidence>
<dbReference type="EMBL" id="CABFWN010000005">
    <property type="protein sequence ID" value="VUG19530.1"/>
    <property type="molecule type" value="Genomic_DNA"/>
</dbReference>
<feature type="domain" description="Trs130 NTS" evidence="6">
    <location>
        <begin position="301"/>
        <end position="497"/>
    </location>
</feature>
<evidence type="ECO:0000256" key="3">
    <source>
        <dbReference type="ARBA" id="ARBA00023034"/>
    </source>
</evidence>
<sequence>MDQLSQSVTLAVGYYDPFQVFSTILGEKFKKQTNLNSLYWKYKPADSIRTIKNVQLRYIEDDLANKVTNINEEDVFMKFIFVTTTSVDEYRSKVRPIIRQWLNNVKSMNPRVTYCIILYENISLRSAADKFLKTSILTKIRNDFADPEMTLQNSFKIKSSYSDPDAEREIWNGLVSMIKLGIMESISAKMDYFHTLRPKLLGVRKSADLFLKIGQFVDSAEFYSRILQSVGNINKEDGFERLDFQDLPLRSMISNVQSSTYMTTKYEIKAYAYERLSQILMNDSVKTIGLYMRNSLKLADFLLSFLNSIYDCNKKSEFCILLIEDFFSDKKLRFILDKNEEVPNQLYEVLGDLKFLEKDELTNLGNSKNYKMKGCLSDISFTSSSGEIMHPYKVISIKIEKFIKTEKLFKQHVVEITEECIKLYSQSPYKQNTVDTLSTEVALMLYYSMNDYETSVEVISNSFQFYKSSGWNSVSLALLKVYVDNLSKLRKKTDHSIVADLLVSYLEMISMNQENMLDQFRNLVSDISEPLIIENDNIIDISINPEIECVSPDIYAISVHFDSKLSDIKADSIVLSLTSQDDAPCQNEDHYLSSLEFSTTDFMLKTKFSCILKSKKIIVGEYFATKMTIHIGKLCLVKHIFKSVKMFQINSLIKSDRILSNTMIDISVPKTRYLNKDQVLLVVHVGDNPFNKFEFILNQFDESRLISHADYLLSVIQFKDNSRTRLNLEFDIENLGGALAFKYSGDKIMNKGDEILLYIPYMFPPDVSNTKVLVGCNFIFGDGYSKYCSKSLETSLSIAVSVQDIFKSSNLFSNYTINSVMVDNPVRVQRVSLDSPKNDYQTKIDTWHSPKNVIAYIDQGSTFFYRLTNLKDESLNLSIEYNDLHSEIVEIFKSLYYEKLEASKPYLLRYFNVLSEEIFDKLDFKHNLYGLTGRVELVNYDLSKFSKAFKLINTTDLSVIIQSIAELVHDLNSQTFKVNDEILADIQHRLIISVPLPVINIINIVELDFQKKLQYLVCQPIEVTLRLRVIVLQKPNNSEKKVRFQTSSTPKKIKLQLNFAEHEQLWLIAGEQNFTKEISLDIAHKPKNVLETELTLIPLRIGRLELPRIEVHNLTNFNIEMELDYKNSSETVLVVSELNKVVHTF</sequence>
<reference evidence="7 8" key="1">
    <citation type="submission" date="2019-07" db="EMBL/GenBank/DDBJ databases">
        <authorList>
            <person name="Friedrich A."/>
            <person name="Schacherer J."/>
        </authorList>
    </citation>
    <scope>NUCLEOTIDE SEQUENCE [LARGE SCALE GENOMIC DNA]</scope>
</reference>
<feature type="domain" description="TRAPPC10/Trs130 N-terminal" evidence="5">
    <location>
        <begin position="10"/>
        <end position="190"/>
    </location>
</feature>
<accession>A0A7D9D0Y0</accession>
<comment type="subcellular location">
    <subcellularLocation>
        <location evidence="1">Golgi apparatus</location>
    </subcellularLocation>
</comment>
<evidence type="ECO:0000313" key="7">
    <source>
        <dbReference type="EMBL" id="VUG19530.1"/>
    </source>
</evidence>
<dbReference type="GO" id="GO:1990071">
    <property type="term" value="C:TRAPPII protein complex"/>
    <property type="evidence" value="ECO:0007669"/>
    <property type="project" value="InterPro"/>
</dbReference>
<dbReference type="Pfam" id="PF24967">
    <property type="entry name" value="NTS_TR130"/>
    <property type="match status" value="1"/>
</dbReference>
<feature type="domain" description="TRAPPC10/Trs130 C-terminal" evidence="4">
    <location>
        <begin position="994"/>
        <end position="1135"/>
    </location>
</feature>
<dbReference type="PANTHER" id="PTHR13251:SF3">
    <property type="entry name" value="TRAFFICKING PROTEIN PARTICLE COMPLEX SUBUNIT 10"/>
    <property type="match status" value="1"/>
</dbReference>
<name>A0A7D9D0Y0_DEKBR</name>
<dbReference type="GO" id="GO:0034498">
    <property type="term" value="P:early endosome to Golgi transport"/>
    <property type="evidence" value="ECO:0007669"/>
    <property type="project" value="TreeGrafter"/>
</dbReference>
<keyword evidence="3" id="KW-0333">Golgi apparatus</keyword>
<dbReference type="GO" id="GO:0005829">
    <property type="term" value="C:cytosol"/>
    <property type="evidence" value="ECO:0007669"/>
    <property type="project" value="GOC"/>
</dbReference>
<dbReference type="Pfam" id="PF12584">
    <property type="entry name" value="TRAPPC10"/>
    <property type="match status" value="1"/>
</dbReference>
<dbReference type="InterPro" id="IPR056916">
    <property type="entry name" value="NTS_TR130"/>
</dbReference>
<dbReference type="GO" id="GO:0006891">
    <property type="term" value="P:intra-Golgi vesicle-mediated transport"/>
    <property type="evidence" value="ECO:0007669"/>
    <property type="project" value="TreeGrafter"/>
</dbReference>